<dbReference type="eggNOG" id="COG1064">
    <property type="taxonomic scope" value="Bacteria"/>
</dbReference>
<dbReference type="SUPFAM" id="SSF50129">
    <property type="entry name" value="GroES-like"/>
    <property type="match status" value="1"/>
</dbReference>
<protein>
    <recommendedName>
        <fullName evidence="3">alcohol dehydrogenase</fullName>
        <ecNumber evidence="3">1.1.1.1</ecNumber>
    </recommendedName>
</protein>
<comment type="catalytic activity">
    <reaction evidence="7">
        <text>a secondary alcohol + NAD(+) = a ketone + NADH + H(+)</text>
        <dbReference type="Rhea" id="RHEA:10740"/>
        <dbReference type="ChEBI" id="CHEBI:15378"/>
        <dbReference type="ChEBI" id="CHEBI:17087"/>
        <dbReference type="ChEBI" id="CHEBI:35681"/>
        <dbReference type="ChEBI" id="CHEBI:57540"/>
        <dbReference type="ChEBI" id="CHEBI:57945"/>
        <dbReference type="EC" id="1.1.1.1"/>
    </reaction>
</comment>
<dbReference type="PANTHER" id="PTHR42940">
    <property type="entry name" value="ALCOHOL DEHYDROGENASE 1-RELATED"/>
    <property type="match status" value="1"/>
</dbReference>
<comment type="catalytic activity">
    <reaction evidence="8">
        <text>a primary alcohol + NAD(+) = an aldehyde + NADH + H(+)</text>
        <dbReference type="Rhea" id="RHEA:10736"/>
        <dbReference type="ChEBI" id="CHEBI:15378"/>
        <dbReference type="ChEBI" id="CHEBI:15734"/>
        <dbReference type="ChEBI" id="CHEBI:17478"/>
        <dbReference type="ChEBI" id="CHEBI:57540"/>
        <dbReference type="ChEBI" id="CHEBI:57945"/>
        <dbReference type="EC" id="1.1.1.1"/>
    </reaction>
</comment>
<comment type="caution">
    <text evidence="12">The sequence shown here is derived from an EMBL/GenBank/DDBJ whole genome shotgun (WGS) entry which is preliminary data.</text>
</comment>
<dbReference type="SUPFAM" id="SSF51735">
    <property type="entry name" value="NAD(P)-binding Rossmann-fold domains"/>
    <property type="match status" value="1"/>
</dbReference>
<feature type="domain" description="Alcohol dehydrogenase-like C-terminal" evidence="10">
    <location>
        <begin position="187"/>
        <end position="313"/>
    </location>
</feature>
<accession>A0A0B0DAZ6</accession>
<proteinExistence type="inferred from homology"/>
<keyword evidence="5 9" id="KW-0862">Zinc</keyword>
<organism evidence="12 13">
    <name type="scientific">Kocuria marina</name>
    <dbReference type="NCBI Taxonomy" id="223184"/>
    <lineage>
        <taxon>Bacteria</taxon>
        <taxon>Bacillati</taxon>
        <taxon>Actinomycetota</taxon>
        <taxon>Actinomycetes</taxon>
        <taxon>Micrococcales</taxon>
        <taxon>Micrococcaceae</taxon>
        <taxon>Kocuria</taxon>
    </lineage>
</organism>
<dbReference type="Gene3D" id="3.40.50.720">
    <property type="entry name" value="NAD(P)-binding Rossmann-like Domain"/>
    <property type="match status" value="1"/>
</dbReference>
<dbReference type="InterPro" id="IPR013149">
    <property type="entry name" value="ADH-like_C"/>
</dbReference>
<dbReference type="Pfam" id="PF08240">
    <property type="entry name" value="ADH_N"/>
    <property type="match status" value="1"/>
</dbReference>
<dbReference type="InterPro" id="IPR011032">
    <property type="entry name" value="GroES-like_sf"/>
</dbReference>
<dbReference type="InterPro" id="IPR002328">
    <property type="entry name" value="ADH_Zn_CS"/>
</dbReference>
<dbReference type="RefSeq" id="WP_035960797.1">
    <property type="nucleotide sequence ID" value="NZ_JROM01000011.1"/>
</dbReference>
<feature type="domain" description="Alcohol dehydrogenase-like N-terminal" evidence="11">
    <location>
        <begin position="27"/>
        <end position="146"/>
    </location>
</feature>
<comment type="cofactor">
    <cofactor evidence="1 9">
        <name>Zn(2+)</name>
        <dbReference type="ChEBI" id="CHEBI:29105"/>
    </cofactor>
</comment>
<dbReference type="AlphaFoldDB" id="A0A0B0DAZ6"/>
<sequence>MKVFAHTEPGGAAQELEVERPELEGSAVMIRVTNSGVCHSDVHCQDGYFDLGNAGRYELTAAGAQYPVVLGHEIVGEVVAAGPDATVTSGDTKYIVFPWIGCGECQACSEDRENYCSGKKRNLSVQRRGGYADEVHVPDERYLVPLGDIDPSFGATLACSGLTSYSAVKKIMPLPADKPVAVIGAGGVGLMTIAVLKALGHENIVAVDMSEAALKNAQAVGASATVAVGGEDLVGDIVRAGGEKIAAAIDLVNNGDTSNAALFAMANGGTLVSVGLFGGQYQFPTALTAFNLLNIRGNFVGSLPELKELVALAQDTDLPKPPITELPLTAQEVNSALDGLRNRTFNGRAVLVAG</sequence>
<evidence type="ECO:0000256" key="2">
    <source>
        <dbReference type="ARBA" id="ARBA00008072"/>
    </source>
</evidence>
<evidence type="ECO:0000256" key="1">
    <source>
        <dbReference type="ARBA" id="ARBA00001947"/>
    </source>
</evidence>
<comment type="similarity">
    <text evidence="2 9">Belongs to the zinc-containing alcohol dehydrogenase family.</text>
</comment>
<dbReference type="EC" id="1.1.1.1" evidence="3"/>
<evidence type="ECO:0000259" key="11">
    <source>
        <dbReference type="Pfam" id="PF08240"/>
    </source>
</evidence>
<dbReference type="Pfam" id="PF00107">
    <property type="entry name" value="ADH_zinc_N"/>
    <property type="match status" value="1"/>
</dbReference>
<dbReference type="Gene3D" id="3.90.180.10">
    <property type="entry name" value="Medium-chain alcohol dehydrogenases, catalytic domain"/>
    <property type="match status" value="1"/>
</dbReference>
<keyword evidence="6" id="KW-0560">Oxidoreductase</keyword>
<dbReference type="PANTHER" id="PTHR42940:SF8">
    <property type="entry name" value="VACUOLAR PROTEIN SORTING-ASSOCIATED PROTEIN 11"/>
    <property type="match status" value="1"/>
</dbReference>
<reference evidence="12 13" key="1">
    <citation type="submission" date="2014-09" db="EMBL/GenBank/DDBJ databases">
        <title>High-quality draft genome sequence of Kocuria marina SO9-6, an actinobacterium isolated from a copper mine.</title>
        <authorList>
            <person name="Castro D.B."/>
            <person name="Pereira L.B."/>
            <person name="Silva M.V."/>
            <person name="Silva B.P."/>
            <person name="Zanardi B.R."/>
            <person name="Carlos C."/>
            <person name="Belgini D.R."/>
            <person name="Limache E.G."/>
            <person name="Lacerda G.V."/>
            <person name="Nery M.B."/>
            <person name="Gomes M.B."/>
            <person name="Souza S."/>
            <person name="Silva T.M."/>
            <person name="Rodrigues V.D."/>
            <person name="Paulino L.C."/>
            <person name="Vicentini R."/>
            <person name="Ferraz L.F."/>
            <person name="Ottoboni L.M."/>
        </authorList>
    </citation>
    <scope>NUCLEOTIDE SEQUENCE [LARGE SCALE GENOMIC DNA]</scope>
    <source>
        <strain evidence="12 13">SO9-6</strain>
    </source>
</reference>
<evidence type="ECO:0000256" key="8">
    <source>
        <dbReference type="ARBA" id="ARBA00049243"/>
    </source>
</evidence>
<evidence type="ECO:0000313" key="13">
    <source>
        <dbReference type="Proteomes" id="UP000030664"/>
    </source>
</evidence>
<dbReference type="STRING" id="223184.AS25_01805"/>
<evidence type="ECO:0000313" key="12">
    <source>
        <dbReference type="EMBL" id="KHE75186.1"/>
    </source>
</evidence>
<dbReference type="CDD" id="cd08240">
    <property type="entry name" value="6_hydroxyhexanoate_dh_like"/>
    <property type="match status" value="1"/>
</dbReference>
<gene>
    <name evidence="12" type="ORF">AS25_01805</name>
</gene>
<evidence type="ECO:0000256" key="5">
    <source>
        <dbReference type="ARBA" id="ARBA00022833"/>
    </source>
</evidence>
<evidence type="ECO:0000256" key="3">
    <source>
        <dbReference type="ARBA" id="ARBA00013190"/>
    </source>
</evidence>
<dbReference type="GO" id="GO:0004022">
    <property type="term" value="F:alcohol dehydrogenase (NAD+) activity"/>
    <property type="evidence" value="ECO:0007669"/>
    <property type="project" value="UniProtKB-EC"/>
</dbReference>
<evidence type="ECO:0000256" key="9">
    <source>
        <dbReference type="RuleBase" id="RU361277"/>
    </source>
</evidence>
<dbReference type="EMBL" id="JROM01000011">
    <property type="protein sequence ID" value="KHE75186.1"/>
    <property type="molecule type" value="Genomic_DNA"/>
</dbReference>
<evidence type="ECO:0000259" key="10">
    <source>
        <dbReference type="Pfam" id="PF00107"/>
    </source>
</evidence>
<evidence type="ECO:0000256" key="7">
    <source>
        <dbReference type="ARBA" id="ARBA00049164"/>
    </source>
</evidence>
<dbReference type="InterPro" id="IPR013154">
    <property type="entry name" value="ADH-like_N"/>
</dbReference>
<dbReference type="GO" id="GO:0005737">
    <property type="term" value="C:cytoplasm"/>
    <property type="evidence" value="ECO:0007669"/>
    <property type="project" value="TreeGrafter"/>
</dbReference>
<name>A0A0B0DAZ6_9MICC</name>
<keyword evidence="4 9" id="KW-0479">Metal-binding</keyword>
<dbReference type="InterPro" id="IPR036291">
    <property type="entry name" value="NAD(P)-bd_dom_sf"/>
</dbReference>
<dbReference type="GO" id="GO:0008270">
    <property type="term" value="F:zinc ion binding"/>
    <property type="evidence" value="ECO:0007669"/>
    <property type="project" value="InterPro"/>
</dbReference>
<dbReference type="PROSITE" id="PS00059">
    <property type="entry name" value="ADH_ZINC"/>
    <property type="match status" value="1"/>
</dbReference>
<evidence type="ECO:0000256" key="6">
    <source>
        <dbReference type="ARBA" id="ARBA00023002"/>
    </source>
</evidence>
<dbReference type="Proteomes" id="UP000030664">
    <property type="component" value="Unassembled WGS sequence"/>
</dbReference>
<evidence type="ECO:0000256" key="4">
    <source>
        <dbReference type="ARBA" id="ARBA00022723"/>
    </source>
</evidence>